<feature type="coiled-coil region" evidence="1">
    <location>
        <begin position="302"/>
        <end position="336"/>
    </location>
</feature>
<dbReference type="RefSeq" id="WP_172354288.1">
    <property type="nucleotide sequence ID" value="NZ_CP053661.1"/>
</dbReference>
<evidence type="ECO:0000256" key="2">
    <source>
        <dbReference type="SAM" id="MobiDB-lite"/>
    </source>
</evidence>
<keyword evidence="4" id="KW-1185">Reference proteome</keyword>
<keyword evidence="1" id="KW-0175">Coiled coil</keyword>
<dbReference type="KEGG" id="theu:HPC62_06530"/>
<name>A0A6M8B6Y6_9CYAN</name>
<dbReference type="EMBL" id="CP053661">
    <property type="protein sequence ID" value="QKD81902.1"/>
    <property type="molecule type" value="Genomic_DNA"/>
</dbReference>
<feature type="compositionally biased region" description="Polar residues" evidence="2">
    <location>
        <begin position="157"/>
        <end position="188"/>
    </location>
</feature>
<sequence length="471" mass="48244">MAELAILGYIVGGYPLEGADHSPAPSLTLVLKSSASRWSGFRGLLAGSMALVLAGSVVNQTAIALSPDRVSLEFPAAANLPATSPLATGSQDATTVALASALQSDIAPSNEEHPVADPPPIAPLPVPPQATEPPLGKGRTAAQLKLPPPPPSPAQPNQGNVQVQTQSAPPSVVSSLGQAPPSQDSPPGSHSEAPASIALAGSPSAAKDPALSFDLELVPAAIAPVVASVSSESPVLAALPAMLQAAFAGGVDSLVAIAVGSAEGTRTPRGDYTAAYQGHTDPGNGVWNLGTFSYQHGAASPAEADRKQIQRLQRQAQQLQQTAANLGLELSLAEQLNGIDLANQSPRAALSRGGYLDRLLEARQQGITGEEAILWARTRAFLDPDTQRWNAPGLGNTTESITRDQARRMVAVQRAIALNPPKVALTSPATNSAAALNAAQSSSSPSEISPNRPVAKNTDESVSRLLSFDPP</sequence>
<reference evidence="3 4" key="1">
    <citation type="submission" date="2020-05" db="EMBL/GenBank/DDBJ databases">
        <title>Complete genome sequence of of a novel Thermoleptolyngbya strain isolated from hot springs of Ganzi, Sichuan China.</title>
        <authorList>
            <person name="Tang J."/>
            <person name="Daroch M."/>
            <person name="Li L."/>
            <person name="Waleron K."/>
            <person name="Waleron M."/>
            <person name="Waleron M."/>
        </authorList>
    </citation>
    <scope>NUCLEOTIDE SEQUENCE [LARGE SCALE GENOMIC DNA]</scope>
    <source>
        <strain evidence="3 4">PKUAC-SCTA183</strain>
    </source>
</reference>
<accession>A0A6M8B6Y6</accession>
<feature type="region of interest" description="Disordered" evidence="2">
    <location>
        <begin position="109"/>
        <end position="195"/>
    </location>
</feature>
<dbReference type="AlphaFoldDB" id="A0A6M8B6Y6"/>
<evidence type="ECO:0000313" key="4">
    <source>
        <dbReference type="Proteomes" id="UP000505210"/>
    </source>
</evidence>
<evidence type="ECO:0000313" key="3">
    <source>
        <dbReference type="EMBL" id="QKD81902.1"/>
    </source>
</evidence>
<gene>
    <name evidence="3" type="ORF">HPC62_06530</name>
</gene>
<feature type="compositionally biased region" description="Low complexity" evidence="2">
    <location>
        <begin position="432"/>
        <end position="446"/>
    </location>
</feature>
<proteinExistence type="predicted"/>
<feature type="region of interest" description="Disordered" evidence="2">
    <location>
        <begin position="432"/>
        <end position="471"/>
    </location>
</feature>
<protein>
    <submittedName>
        <fullName evidence="3">Uncharacterized protein</fullName>
    </submittedName>
</protein>
<dbReference type="Proteomes" id="UP000505210">
    <property type="component" value="Chromosome"/>
</dbReference>
<evidence type="ECO:0000256" key="1">
    <source>
        <dbReference type="SAM" id="Coils"/>
    </source>
</evidence>
<feature type="compositionally biased region" description="Pro residues" evidence="2">
    <location>
        <begin position="116"/>
        <end position="131"/>
    </location>
</feature>
<organism evidence="3 4">
    <name type="scientific">Thermoleptolyngbya sichuanensis A183</name>
    <dbReference type="NCBI Taxonomy" id="2737172"/>
    <lineage>
        <taxon>Bacteria</taxon>
        <taxon>Bacillati</taxon>
        <taxon>Cyanobacteriota</taxon>
        <taxon>Cyanophyceae</taxon>
        <taxon>Oculatellales</taxon>
        <taxon>Oculatellaceae</taxon>
        <taxon>Thermoleptolyngbya</taxon>
        <taxon>Thermoleptolyngbya sichuanensis</taxon>
    </lineage>
</organism>